<dbReference type="AlphaFoldDB" id="A0A7W4VTW7"/>
<comment type="caution">
    <text evidence="7">The sequence shown here is derived from an EMBL/GenBank/DDBJ whole genome shotgun (WGS) entry which is preliminary data.</text>
</comment>
<evidence type="ECO:0000313" key="8">
    <source>
        <dbReference type="Proteomes" id="UP000589626"/>
    </source>
</evidence>
<dbReference type="Pfam" id="PF03705">
    <property type="entry name" value="CheR_N"/>
    <property type="match status" value="1"/>
</dbReference>
<evidence type="ECO:0000256" key="5">
    <source>
        <dbReference type="ARBA" id="ARBA00022691"/>
    </source>
</evidence>
<evidence type="ECO:0000256" key="3">
    <source>
        <dbReference type="ARBA" id="ARBA00022603"/>
    </source>
</evidence>
<dbReference type="Proteomes" id="UP000589626">
    <property type="component" value="Unassembled WGS sequence"/>
</dbReference>
<dbReference type="InterPro" id="IPR022641">
    <property type="entry name" value="CheR_N"/>
</dbReference>
<dbReference type="EMBL" id="JACHWR010000001">
    <property type="protein sequence ID" value="MBB3041664.1"/>
    <property type="molecule type" value="Genomic_DNA"/>
</dbReference>
<feature type="domain" description="CheR-type methyltransferase" evidence="6">
    <location>
        <begin position="1"/>
        <end position="272"/>
    </location>
</feature>
<dbReference type="Pfam" id="PF01739">
    <property type="entry name" value="CheR"/>
    <property type="match status" value="1"/>
</dbReference>
<evidence type="ECO:0000256" key="2">
    <source>
        <dbReference type="ARBA" id="ARBA00012534"/>
    </source>
</evidence>
<keyword evidence="3 7" id="KW-0489">Methyltransferase</keyword>
<protein>
    <recommendedName>
        <fullName evidence="2">protein-glutamate O-methyltransferase</fullName>
        <ecNumber evidence="2">2.1.1.80</ecNumber>
    </recommendedName>
</protein>
<dbReference type="EC" id="2.1.1.80" evidence="2"/>
<dbReference type="Gene3D" id="1.10.155.10">
    <property type="entry name" value="Chemotaxis receptor methyltransferase CheR, N-terminal domain"/>
    <property type="match status" value="1"/>
</dbReference>
<dbReference type="InterPro" id="IPR000780">
    <property type="entry name" value="CheR_MeTrfase"/>
</dbReference>
<dbReference type="GO" id="GO:0032259">
    <property type="term" value="P:methylation"/>
    <property type="evidence" value="ECO:0007669"/>
    <property type="project" value="UniProtKB-KW"/>
</dbReference>
<evidence type="ECO:0000313" key="7">
    <source>
        <dbReference type="EMBL" id="MBB3041664.1"/>
    </source>
</evidence>
<keyword evidence="8" id="KW-1185">Reference proteome</keyword>
<dbReference type="InterPro" id="IPR050903">
    <property type="entry name" value="Bact_Chemotaxis_MeTrfase"/>
</dbReference>
<dbReference type="PRINTS" id="PR00996">
    <property type="entry name" value="CHERMTFRASE"/>
</dbReference>
<evidence type="ECO:0000256" key="4">
    <source>
        <dbReference type="ARBA" id="ARBA00022679"/>
    </source>
</evidence>
<dbReference type="InterPro" id="IPR029063">
    <property type="entry name" value="SAM-dependent_MTases_sf"/>
</dbReference>
<dbReference type="RefSeq" id="WP_183591543.1">
    <property type="nucleotide sequence ID" value="NZ_JACHWR010000001.1"/>
</dbReference>
<sequence>MTISPHAFTFVRELVRAESAIVLETGKEYLVESRLVPLARAAGHPSVDAYVADLSTRRTPAALKQVVEALTTNETSWFRDSDPFTALRQSVFPALAKTRPNRTLRVWAAACSSGQEPYSIVMTALDTPELAGWRVELLATDLSEEMLDRARTGEYSQLEVNRGLPATTMVRHFERAGLNWRINRSIRERVEFRQLNLTRPFPPMGRFDVVFLRNVLIYFDLPTKRDVLKRVRQVMAPDGHLFLGAAEMTMGVDDAWERVPAGRSSVYRIREDLKMEGSSCVL</sequence>
<name>A0A7W4VTW7_9ACTN</name>
<reference evidence="7 8" key="1">
    <citation type="submission" date="2020-08" db="EMBL/GenBank/DDBJ databases">
        <title>Sequencing the genomes of 1000 actinobacteria strains.</title>
        <authorList>
            <person name="Klenk H.-P."/>
        </authorList>
    </citation>
    <scope>NUCLEOTIDE SEQUENCE [LARGE SCALE GENOMIC DNA]</scope>
    <source>
        <strain evidence="7 8">DSM 105498</strain>
    </source>
</reference>
<keyword evidence="4 7" id="KW-0808">Transferase</keyword>
<evidence type="ECO:0000259" key="6">
    <source>
        <dbReference type="PROSITE" id="PS50123"/>
    </source>
</evidence>
<proteinExistence type="predicted"/>
<dbReference type="Gene3D" id="3.40.50.150">
    <property type="entry name" value="Vaccinia Virus protein VP39"/>
    <property type="match status" value="1"/>
</dbReference>
<dbReference type="PROSITE" id="PS50123">
    <property type="entry name" value="CHER"/>
    <property type="match status" value="1"/>
</dbReference>
<dbReference type="CDD" id="cd02440">
    <property type="entry name" value="AdoMet_MTases"/>
    <property type="match status" value="1"/>
</dbReference>
<dbReference type="InterPro" id="IPR022642">
    <property type="entry name" value="CheR_C"/>
</dbReference>
<dbReference type="SUPFAM" id="SSF53335">
    <property type="entry name" value="S-adenosyl-L-methionine-dependent methyltransferases"/>
    <property type="match status" value="1"/>
</dbReference>
<organism evidence="7 8">
    <name type="scientific">Nocardioides soli</name>
    <dbReference type="NCBI Taxonomy" id="1036020"/>
    <lineage>
        <taxon>Bacteria</taxon>
        <taxon>Bacillati</taxon>
        <taxon>Actinomycetota</taxon>
        <taxon>Actinomycetes</taxon>
        <taxon>Propionibacteriales</taxon>
        <taxon>Nocardioidaceae</taxon>
        <taxon>Nocardioides</taxon>
    </lineage>
</organism>
<comment type="catalytic activity">
    <reaction evidence="1">
        <text>L-glutamyl-[protein] + S-adenosyl-L-methionine = [protein]-L-glutamate 5-O-methyl ester + S-adenosyl-L-homocysteine</text>
        <dbReference type="Rhea" id="RHEA:24452"/>
        <dbReference type="Rhea" id="RHEA-COMP:10208"/>
        <dbReference type="Rhea" id="RHEA-COMP:10311"/>
        <dbReference type="ChEBI" id="CHEBI:29973"/>
        <dbReference type="ChEBI" id="CHEBI:57856"/>
        <dbReference type="ChEBI" id="CHEBI:59789"/>
        <dbReference type="ChEBI" id="CHEBI:82795"/>
        <dbReference type="EC" id="2.1.1.80"/>
    </reaction>
</comment>
<dbReference type="InterPro" id="IPR036804">
    <property type="entry name" value="CheR_N_sf"/>
</dbReference>
<dbReference type="SUPFAM" id="SSF47757">
    <property type="entry name" value="Chemotaxis receptor methyltransferase CheR, N-terminal domain"/>
    <property type="match status" value="1"/>
</dbReference>
<evidence type="ECO:0000256" key="1">
    <source>
        <dbReference type="ARBA" id="ARBA00001541"/>
    </source>
</evidence>
<dbReference type="PANTHER" id="PTHR24422:SF21">
    <property type="entry name" value="CHEMOTAXIS PROTEIN METHYLTRANSFERASE 1"/>
    <property type="match status" value="1"/>
</dbReference>
<dbReference type="PANTHER" id="PTHR24422">
    <property type="entry name" value="CHEMOTAXIS PROTEIN METHYLTRANSFERASE"/>
    <property type="match status" value="1"/>
</dbReference>
<keyword evidence="5" id="KW-0949">S-adenosyl-L-methionine</keyword>
<dbReference type="GO" id="GO:0008983">
    <property type="term" value="F:protein-glutamate O-methyltransferase activity"/>
    <property type="evidence" value="ECO:0007669"/>
    <property type="project" value="UniProtKB-EC"/>
</dbReference>
<gene>
    <name evidence="7" type="ORF">FHU40_001465</name>
</gene>
<dbReference type="SMART" id="SM00138">
    <property type="entry name" value="MeTrc"/>
    <property type="match status" value="1"/>
</dbReference>
<accession>A0A7W4VTW7</accession>